<evidence type="ECO:0000313" key="2">
    <source>
        <dbReference type="EMBL" id="KAH6892282.1"/>
    </source>
</evidence>
<protein>
    <submittedName>
        <fullName evidence="2">Uncharacterized protein</fullName>
    </submittedName>
</protein>
<dbReference type="OrthoDB" id="5383784at2759"/>
<sequence>MGMQGPLTAQALGRSPYDDVVEWDRETGADREPTQEYDHRGRPINPETRRMNRDIVRSHNEVMLVIGVAEQENPNLDPEAESQRRHEAHERTIGSTLISSFSNCVETVGIFGLHGARQRILVYTRFSHIPFWDLYKETWKDFYMPKTILPGAPVSLLARWVERNMINHWPSLPGRDFHGQSTHDIWWYVRTHLELYAILQRLDLIPSNQWFPSLSFFVPFTKDSPIPAPPSLQDFSPQSLLQWLGRLCISAAPFIVWSMTQRLLRDRKVELWGKIYYYLPSTCWYGRKIPPPPPPPQSSSRPTSQSRRRPEPHRVRDAQEETSPLRPVDGQMPDTPVEAVRRQSVFSSREDDFASDDEDMGGVSATLISFDVEASDATDAPAGLWSAELRPSVAPESNGLQPLYLNTTLTRLPSMAACDILTETVARLLVVPYECVALRLIARTFRLSSGLPVDDMYSFSLFSGLNMTALVNFLGAEFLHLSLLGEVWGIFTMASQWQHQTEEEWKNSEEGKASGWDN</sequence>
<evidence type="ECO:0000313" key="3">
    <source>
        <dbReference type="Proteomes" id="UP000777438"/>
    </source>
</evidence>
<organism evidence="2 3">
    <name type="scientific">Thelonectria olida</name>
    <dbReference type="NCBI Taxonomy" id="1576542"/>
    <lineage>
        <taxon>Eukaryota</taxon>
        <taxon>Fungi</taxon>
        <taxon>Dikarya</taxon>
        <taxon>Ascomycota</taxon>
        <taxon>Pezizomycotina</taxon>
        <taxon>Sordariomycetes</taxon>
        <taxon>Hypocreomycetidae</taxon>
        <taxon>Hypocreales</taxon>
        <taxon>Nectriaceae</taxon>
        <taxon>Thelonectria</taxon>
    </lineage>
</organism>
<reference evidence="2 3" key="1">
    <citation type="journal article" date="2021" name="Nat. Commun.">
        <title>Genetic determinants of endophytism in the Arabidopsis root mycobiome.</title>
        <authorList>
            <person name="Mesny F."/>
            <person name="Miyauchi S."/>
            <person name="Thiergart T."/>
            <person name="Pickel B."/>
            <person name="Atanasova L."/>
            <person name="Karlsson M."/>
            <person name="Huettel B."/>
            <person name="Barry K.W."/>
            <person name="Haridas S."/>
            <person name="Chen C."/>
            <person name="Bauer D."/>
            <person name="Andreopoulos W."/>
            <person name="Pangilinan J."/>
            <person name="LaButti K."/>
            <person name="Riley R."/>
            <person name="Lipzen A."/>
            <person name="Clum A."/>
            <person name="Drula E."/>
            <person name="Henrissat B."/>
            <person name="Kohler A."/>
            <person name="Grigoriev I.V."/>
            <person name="Martin F.M."/>
            <person name="Hacquard S."/>
        </authorList>
    </citation>
    <scope>NUCLEOTIDE SEQUENCE [LARGE SCALE GENOMIC DNA]</scope>
    <source>
        <strain evidence="2 3">MPI-CAGE-CH-0241</strain>
    </source>
</reference>
<gene>
    <name evidence="2" type="ORF">B0T10DRAFT_559870</name>
</gene>
<accession>A0A9P8W7W9</accession>
<comment type="caution">
    <text evidence="2">The sequence shown here is derived from an EMBL/GenBank/DDBJ whole genome shotgun (WGS) entry which is preliminary data.</text>
</comment>
<name>A0A9P8W7W9_9HYPO</name>
<dbReference type="AlphaFoldDB" id="A0A9P8W7W9"/>
<feature type="compositionally biased region" description="Basic and acidic residues" evidence="1">
    <location>
        <begin position="308"/>
        <end position="319"/>
    </location>
</feature>
<evidence type="ECO:0000256" key="1">
    <source>
        <dbReference type="SAM" id="MobiDB-lite"/>
    </source>
</evidence>
<feature type="region of interest" description="Disordered" evidence="1">
    <location>
        <begin position="27"/>
        <end position="47"/>
    </location>
</feature>
<keyword evidence="3" id="KW-1185">Reference proteome</keyword>
<dbReference type="Proteomes" id="UP000777438">
    <property type="component" value="Unassembled WGS sequence"/>
</dbReference>
<proteinExistence type="predicted"/>
<dbReference type="EMBL" id="JAGPYM010000007">
    <property type="protein sequence ID" value="KAH6892282.1"/>
    <property type="molecule type" value="Genomic_DNA"/>
</dbReference>
<feature type="region of interest" description="Disordered" evidence="1">
    <location>
        <begin position="289"/>
        <end position="337"/>
    </location>
</feature>